<name>A0A2H5PTR0_CITUN</name>
<reference evidence="2 3" key="1">
    <citation type="journal article" date="2017" name="Front. Genet.">
        <title>Draft sequencing of the heterozygous diploid genome of Satsuma (Citrus unshiu Marc.) using a hybrid assembly approach.</title>
        <authorList>
            <person name="Shimizu T."/>
            <person name="Tanizawa Y."/>
            <person name="Mochizuki T."/>
            <person name="Nagasaki H."/>
            <person name="Yoshioka T."/>
            <person name="Toyoda A."/>
            <person name="Fujiyama A."/>
            <person name="Kaminuma E."/>
            <person name="Nakamura Y."/>
        </authorList>
    </citation>
    <scope>NUCLEOTIDE SEQUENCE [LARGE SCALE GENOMIC DNA]</scope>
    <source>
        <strain evidence="3">cv. Miyagawa wase</strain>
    </source>
</reference>
<evidence type="ECO:0000313" key="3">
    <source>
        <dbReference type="Proteomes" id="UP000236630"/>
    </source>
</evidence>
<dbReference type="GO" id="GO:0047746">
    <property type="term" value="F:chlorophyllase activity"/>
    <property type="evidence" value="ECO:0007669"/>
    <property type="project" value="TreeGrafter"/>
</dbReference>
<evidence type="ECO:0000313" key="2">
    <source>
        <dbReference type="EMBL" id="GAY55731.1"/>
    </source>
</evidence>
<dbReference type="Pfam" id="PF07224">
    <property type="entry name" value="Chlorophyllase"/>
    <property type="match status" value="4"/>
</dbReference>
<dbReference type="EMBL" id="BDQV01000125">
    <property type="protein sequence ID" value="GAY55731.1"/>
    <property type="molecule type" value="Genomic_DNA"/>
</dbReference>
<keyword evidence="1" id="KW-0732">Signal</keyword>
<dbReference type="InterPro" id="IPR017395">
    <property type="entry name" value="Chlorophyllase-like"/>
</dbReference>
<evidence type="ECO:0008006" key="4">
    <source>
        <dbReference type="Google" id="ProtNLM"/>
    </source>
</evidence>
<dbReference type="PANTHER" id="PTHR33428:SF10">
    <property type="entry name" value="CHLOROPHYLLASE-1"/>
    <property type="match status" value="1"/>
</dbReference>
<feature type="signal peptide" evidence="1">
    <location>
        <begin position="1"/>
        <end position="24"/>
    </location>
</feature>
<feature type="chain" id="PRO_5014142578" description="Chlorophyllase" evidence="1">
    <location>
        <begin position="25"/>
        <end position="457"/>
    </location>
</feature>
<proteinExistence type="predicted"/>
<dbReference type="STRING" id="55188.A0A2H5PTR0"/>
<dbReference type="PANTHER" id="PTHR33428">
    <property type="entry name" value="CHLOROPHYLLASE-2, CHLOROPLASTIC"/>
    <property type="match status" value="1"/>
</dbReference>
<keyword evidence="3" id="KW-1185">Reference proteome</keyword>
<dbReference type="AlphaFoldDB" id="A0A2H5PTR0"/>
<organism evidence="2 3">
    <name type="scientific">Citrus unshiu</name>
    <name type="common">Satsuma mandarin</name>
    <name type="synonym">Citrus nobilis var. unshiu</name>
    <dbReference type="NCBI Taxonomy" id="55188"/>
    <lineage>
        <taxon>Eukaryota</taxon>
        <taxon>Viridiplantae</taxon>
        <taxon>Streptophyta</taxon>
        <taxon>Embryophyta</taxon>
        <taxon>Tracheophyta</taxon>
        <taxon>Spermatophyta</taxon>
        <taxon>Magnoliopsida</taxon>
        <taxon>eudicotyledons</taxon>
        <taxon>Gunneridae</taxon>
        <taxon>Pentapetalae</taxon>
        <taxon>rosids</taxon>
        <taxon>malvids</taxon>
        <taxon>Sapindales</taxon>
        <taxon>Rutaceae</taxon>
        <taxon>Aurantioideae</taxon>
        <taxon>Citrus</taxon>
    </lineage>
</organism>
<dbReference type="Proteomes" id="UP000236630">
    <property type="component" value="Unassembled WGS sequence"/>
</dbReference>
<sequence length="457" mass="50227">MGHSRRGQIVFALSLHYGFHAVIGLDPVAGTSKSTGLDPSILSFESFDFSIPVTMIGTGLGGVARCITPCAPEGANHEEFFNRCKSSSRAHFVATDYGHMDILDDNPSDVKSWALSKYFCKNGNQSRDPMDVYLFRLSMRRCVSGIVVAFPKDFFDGDAEDFRQILKDPSFAPIKLDSVEYIDASSMLMTTHEKYVLARGKYNHDNGRQWWDAKPAAQCKALPLFGRPTLPTSSPFLTHPASKAHLIYRAPSEKGTFNVILFLLALLQATKAIRDLIDHIASHGFIPPAEVADGLPRPPAKSPRKLLKAKVSLFAVMGTMSAGDKRFLLYPDDYGFGALRPVAGTSKTTGLDPSILSFRPSFDFSIPVLCIGTGLGGVARRKVLGAFEILLQKWKRIEGSNEKMVSGIVVAFLKDFFDGDAEDFRQILKDPSFAPIKLDSVEYIDASSMLTTTHVKV</sequence>
<evidence type="ECO:0000256" key="1">
    <source>
        <dbReference type="SAM" id="SignalP"/>
    </source>
</evidence>
<gene>
    <name evidence="2" type="ORF">CUMW_166420</name>
</gene>
<accession>A0A2H5PTR0</accession>
<dbReference type="GO" id="GO:0015996">
    <property type="term" value="P:chlorophyll catabolic process"/>
    <property type="evidence" value="ECO:0007669"/>
    <property type="project" value="TreeGrafter"/>
</dbReference>
<protein>
    <recommendedName>
        <fullName evidence="4">Chlorophyllase</fullName>
    </recommendedName>
</protein>
<comment type="caution">
    <text evidence="2">The sequence shown here is derived from an EMBL/GenBank/DDBJ whole genome shotgun (WGS) entry which is preliminary data.</text>
</comment>